<dbReference type="SUPFAM" id="SSF52833">
    <property type="entry name" value="Thioredoxin-like"/>
    <property type="match status" value="1"/>
</dbReference>
<feature type="domain" description="Glutaredoxin" evidence="1">
    <location>
        <begin position="3"/>
        <end position="60"/>
    </location>
</feature>
<protein>
    <submittedName>
        <fullName evidence="2">Glutaredoxin</fullName>
    </submittedName>
</protein>
<dbReference type="Pfam" id="PF00462">
    <property type="entry name" value="Glutaredoxin"/>
    <property type="match status" value="1"/>
</dbReference>
<dbReference type="AlphaFoldDB" id="A0A366HTD4"/>
<proteinExistence type="predicted"/>
<sequence length="85" mass="9725">MNVRLFVKSGCPWCDEAMEWLDDHGIEYTTLNVSADQEAREEMRELTGQTKAPSIDVDGEILADFGADELEEWWEEKGYPVNPES</sequence>
<comment type="caution">
    <text evidence="2">The sequence shown here is derived from an EMBL/GenBank/DDBJ whole genome shotgun (WGS) entry which is preliminary data.</text>
</comment>
<keyword evidence="3" id="KW-1185">Reference proteome</keyword>
<evidence type="ECO:0000313" key="3">
    <source>
        <dbReference type="Proteomes" id="UP000253426"/>
    </source>
</evidence>
<dbReference type="PROSITE" id="PS00195">
    <property type="entry name" value="GLUTAREDOXIN_1"/>
    <property type="match status" value="1"/>
</dbReference>
<dbReference type="Proteomes" id="UP000253426">
    <property type="component" value="Unassembled WGS sequence"/>
</dbReference>
<evidence type="ECO:0000313" key="2">
    <source>
        <dbReference type="EMBL" id="RBP47546.1"/>
    </source>
</evidence>
<dbReference type="GO" id="GO:0009055">
    <property type="term" value="F:electron transfer activity"/>
    <property type="evidence" value="ECO:0007669"/>
    <property type="project" value="TreeGrafter"/>
</dbReference>
<dbReference type="Gene3D" id="3.40.30.10">
    <property type="entry name" value="Glutaredoxin"/>
    <property type="match status" value="1"/>
</dbReference>
<dbReference type="InterPro" id="IPR036249">
    <property type="entry name" value="Thioredoxin-like_sf"/>
</dbReference>
<gene>
    <name evidence="2" type="ORF">DES53_101343</name>
</gene>
<dbReference type="InterPro" id="IPR051548">
    <property type="entry name" value="Grx-like_ET"/>
</dbReference>
<reference evidence="2 3" key="1">
    <citation type="submission" date="2018-06" db="EMBL/GenBank/DDBJ databases">
        <title>Genomic Encyclopedia of Type Strains, Phase IV (KMG-IV): sequencing the most valuable type-strain genomes for metagenomic binning, comparative biology and taxonomic classification.</title>
        <authorList>
            <person name="Goeker M."/>
        </authorList>
    </citation>
    <scope>NUCLEOTIDE SEQUENCE [LARGE SCALE GENOMIC DNA]</scope>
    <source>
        <strain evidence="2 3">DSM 25532</strain>
    </source>
</reference>
<dbReference type="InterPro" id="IPR002109">
    <property type="entry name" value="Glutaredoxin"/>
</dbReference>
<evidence type="ECO:0000259" key="1">
    <source>
        <dbReference type="Pfam" id="PF00462"/>
    </source>
</evidence>
<dbReference type="PANTHER" id="PTHR34386">
    <property type="entry name" value="GLUTAREDOXIN"/>
    <property type="match status" value="1"/>
</dbReference>
<accession>A0A366HTD4</accession>
<dbReference type="InterPro" id="IPR011767">
    <property type="entry name" value="GLR_AS"/>
</dbReference>
<dbReference type="GO" id="GO:0045454">
    <property type="term" value="P:cell redox homeostasis"/>
    <property type="evidence" value="ECO:0007669"/>
    <property type="project" value="TreeGrafter"/>
</dbReference>
<dbReference type="PROSITE" id="PS51354">
    <property type="entry name" value="GLUTAREDOXIN_2"/>
    <property type="match status" value="1"/>
</dbReference>
<dbReference type="RefSeq" id="WP_211325411.1">
    <property type="nucleotide sequence ID" value="NZ_QNRR01000001.1"/>
</dbReference>
<dbReference type="EMBL" id="QNRR01000001">
    <property type="protein sequence ID" value="RBP47546.1"/>
    <property type="molecule type" value="Genomic_DNA"/>
</dbReference>
<name>A0A366HTD4_9BACT</name>
<dbReference type="PANTHER" id="PTHR34386:SF1">
    <property type="entry name" value="GLUTAREDOXIN-LIKE PROTEIN NRDH"/>
    <property type="match status" value="1"/>
</dbReference>
<dbReference type="CDD" id="cd02976">
    <property type="entry name" value="NrdH"/>
    <property type="match status" value="1"/>
</dbReference>
<organism evidence="2 3">
    <name type="scientific">Roseimicrobium gellanilyticum</name>
    <dbReference type="NCBI Taxonomy" id="748857"/>
    <lineage>
        <taxon>Bacteria</taxon>
        <taxon>Pseudomonadati</taxon>
        <taxon>Verrucomicrobiota</taxon>
        <taxon>Verrucomicrobiia</taxon>
        <taxon>Verrucomicrobiales</taxon>
        <taxon>Verrucomicrobiaceae</taxon>
        <taxon>Roseimicrobium</taxon>
    </lineage>
</organism>